<keyword evidence="4" id="KW-1185">Reference proteome</keyword>
<comment type="caution">
    <text evidence="3">The sequence shown here is derived from an EMBL/GenBank/DDBJ whole genome shotgun (WGS) entry which is preliminary data.</text>
</comment>
<protein>
    <submittedName>
        <fullName evidence="3">Uncharacterized protein</fullName>
    </submittedName>
</protein>
<dbReference type="RefSeq" id="WP_217064156.1">
    <property type="nucleotide sequence ID" value="NZ_JAHQCS010000012.1"/>
</dbReference>
<keyword evidence="2" id="KW-0812">Transmembrane</keyword>
<gene>
    <name evidence="3" type="ORF">KS419_00610</name>
</gene>
<feature type="transmembrane region" description="Helical" evidence="2">
    <location>
        <begin position="7"/>
        <end position="23"/>
    </location>
</feature>
<dbReference type="EMBL" id="JAHQCS010000012">
    <property type="protein sequence ID" value="MBU9710263.1"/>
    <property type="molecule type" value="Genomic_DNA"/>
</dbReference>
<organism evidence="3 4">
    <name type="scientific">Evansella tamaricis</name>
    <dbReference type="NCBI Taxonomy" id="2069301"/>
    <lineage>
        <taxon>Bacteria</taxon>
        <taxon>Bacillati</taxon>
        <taxon>Bacillota</taxon>
        <taxon>Bacilli</taxon>
        <taxon>Bacillales</taxon>
        <taxon>Bacillaceae</taxon>
        <taxon>Evansella</taxon>
    </lineage>
</organism>
<keyword evidence="2" id="KW-0472">Membrane</keyword>
<evidence type="ECO:0000313" key="4">
    <source>
        <dbReference type="Proteomes" id="UP000784880"/>
    </source>
</evidence>
<keyword evidence="2" id="KW-1133">Transmembrane helix</keyword>
<name>A0ABS6J9A0_9BACI</name>
<evidence type="ECO:0000256" key="2">
    <source>
        <dbReference type="SAM" id="Phobius"/>
    </source>
</evidence>
<reference evidence="3 4" key="1">
    <citation type="submission" date="2021-06" db="EMBL/GenBank/DDBJ databases">
        <title>Bacillus sp. RD4P76, an endophyte from a halophyte.</title>
        <authorList>
            <person name="Sun J.-Q."/>
        </authorList>
    </citation>
    <scope>NUCLEOTIDE SEQUENCE [LARGE SCALE GENOMIC DNA]</scope>
    <source>
        <strain evidence="3 4">CGMCC 1.15917</strain>
    </source>
</reference>
<accession>A0ABS6J9A0</accession>
<dbReference type="Proteomes" id="UP000784880">
    <property type="component" value="Unassembled WGS sequence"/>
</dbReference>
<feature type="region of interest" description="Disordered" evidence="1">
    <location>
        <begin position="40"/>
        <end position="61"/>
    </location>
</feature>
<sequence length="194" mass="22732">MKVQSKWIIIFIVIFSVTTYWSLTYASHDTDGHLALVDRENNETENKNPVPVGEEEIDQDDNPVPSYLEELFFQNDVRIGSQKEELFSEMGVPLDEGMYNGGYYYSYDTLTYFVNPDTDQINAMAYPGEALDEVRWKAEEEVLEENLKFAGENEMDGIWMEIYDWNQYDVMIERIKAGDSPFYIWLMEDSLFLD</sequence>
<proteinExistence type="predicted"/>
<evidence type="ECO:0000313" key="3">
    <source>
        <dbReference type="EMBL" id="MBU9710263.1"/>
    </source>
</evidence>
<evidence type="ECO:0000256" key="1">
    <source>
        <dbReference type="SAM" id="MobiDB-lite"/>
    </source>
</evidence>